<dbReference type="PANTHER" id="PTHR10578:SF107">
    <property type="entry name" value="2-HYDROXYACID OXIDASE 1"/>
    <property type="match status" value="1"/>
</dbReference>
<feature type="binding site" evidence="7">
    <location>
        <position position="180"/>
    </location>
    <ligand>
        <name>FMN</name>
        <dbReference type="ChEBI" id="CHEBI:58210"/>
    </ligand>
</feature>
<evidence type="ECO:0000256" key="1">
    <source>
        <dbReference type="ARBA" id="ARBA00001917"/>
    </source>
</evidence>
<reference evidence="9 10" key="1">
    <citation type="submission" date="2019-02" db="EMBL/GenBank/DDBJ databases">
        <title>Genomic Encyclopedia of Type Strains, Phase IV (KMG-IV): sequencing the most valuable type-strain genomes for metagenomic binning, comparative biology and taxonomic classification.</title>
        <authorList>
            <person name="Goeker M."/>
        </authorList>
    </citation>
    <scope>NUCLEOTIDE SEQUENCE [LARGE SCALE GENOMIC DNA]</scope>
    <source>
        <strain evidence="9 10">K24</strain>
    </source>
</reference>
<keyword evidence="4" id="KW-0560">Oxidoreductase</keyword>
<comment type="similarity">
    <text evidence="5">Belongs to the FMN-dependent alpha-hydroxy acid dehydrogenase family.</text>
</comment>
<dbReference type="OrthoDB" id="8717062at2"/>
<dbReference type="InterPro" id="IPR000262">
    <property type="entry name" value="FMN-dep_DH"/>
</dbReference>
<evidence type="ECO:0000313" key="9">
    <source>
        <dbReference type="EMBL" id="RZS81213.1"/>
    </source>
</evidence>
<dbReference type="SUPFAM" id="SSF51395">
    <property type="entry name" value="FMN-linked oxidoreductases"/>
    <property type="match status" value="1"/>
</dbReference>
<feature type="binding site" evidence="7">
    <location>
        <position position="154"/>
    </location>
    <ligand>
        <name>glyoxylate</name>
        <dbReference type="ChEBI" id="CHEBI:36655"/>
    </ligand>
</feature>
<name>A0A4Q7NE12_9BURK</name>
<feature type="binding site" evidence="7">
    <location>
        <position position="152"/>
    </location>
    <ligand>
        <name>FMN</name>
        <dbReference type="ChEBI" id="CHEBI:58210"/>
    </ligand>
</feature>
<comment type="caution">
    <text evidence="9">The sequence shown here is derived from an EMBL/GenBank/DDBJ whole genome shotgun (WGS) entry which is preliminary data.</text>
</comment>
<dbReference type="Proteomes" id="UP000292445">
    <property type="component" value="Unassembled WGS sequence"/>
</dbReference>
<dbReference type="PIRSF" id="PIRSF000138">
    <property type="entry name" value="Al-hdrx_acd_dh"/>
    <property type="match status" value="1"/>
</dbReference>
<protein>
    <submittedName>
        <fullName evidence="9">L-lactate dehydrogenase (Cytochrome)</fullName>
    </submittedName>
</protein>
<dbReference type="AlphaFoldDB" id="A0A4Q7NE12"/>
<dbReference type="CDD" id="cd02809">
    <property type="entry name" value="alpha_hydroxyacid_oxid_FMN"/>
    <property type="match status" value="1"/>
</dbReference>
<dbReference type="InterPro" id="IPR037396">
    <property type="entry name" value="FMN_HAD"/>
</dbReference>
<feature type="binding site" evidence="7">
    <location>
        <position position="303"/>
    </location>
    <ligand>
        <name>glyoxylate</name>
        <dbReference type="ChEBI" id="CHEBI:36655"/>
    </ligand>
</feature>
<evidence type="ECO:0000256" key="6">
    <source>
        <dbReference type="PIRSR" id="PIRSR000138-1"/>
    </source>
</evidence>
<evidence type="ECO:0000256" key="3">
    <source>
        <dbReference type="ARBA" id="ARBA00022643"/>
    </source>
</evidence>
<feature type="binding site" evidence="7">
    <location>
        <position position="306"/>
    </location>
    <ligand>
        <name>glyoxylate</name>
        <dbReference type="ChEBI" id="CHEBI:36655"/>
    </ligand>
</feature>
<feature type="binding site" evidence="7">
    <location>
        <begin position="357"/>
        <end position="358"/>
    </location>
    <ligand>
        <name>FMN</name>
        <dbReference type="ChEBI" id="CHEBI:58210"/>
    </ligand>
</feature>
<feature type="active site" description="Proton acceptor" evidence="6">
    <location>
        <position position="303"/>
    </location>
</feature>
<comment type="cofactor">
    <cofactor evidence="1">
        <name>FMN</name>
        <dbReference type="ChEBI" id="CHEBI:58210"/>
    </cofactor>
</comment>
<keyword evidence="10" id="KW-1185">Reference proteome</keyword>
<accession>A0A4Q7NE12</accession>
<dbReference type="Gene3D" id="3.20.20.70">
    <property type="entry name" value="Aldolase class I"/>
    <property type="match status" value="1"/>
</dbReference>
<evidence type="ECO:0000256" key="4">
    <source>
        <dbReference type="ARBA" id="ARBA00023002"/>
    </source>
</evidence>
<organism evidence="9 10">
    <name type="scientific">Pigmentiphaga kullae</name>
    <dbReference type="NCBI Taxonomy" id="151784"/>
    <lineage>
        <taxon>Bacteria</taxon>
        <taxon>Pseudomonadati</taxon>
        <taxon>Pseudomonadota</taxon>
        <taxon>Betaproteobacteria</taxon>
        <taxon>Burkholderiales</taxon>
        <taxon>Alcaligenaceae</taxon>
        <taxon>Pigmentiphaga</taxon>
    </lineage>
</organism>
<feature type="binding site" evidence="7">
    <location>
        <position position="132"/>
    </location>
    <ligand>
        <name>glyoxylate</name>
        <dbReference type="ChEBI" id="CHEBI:36655"/>
    </ligand>
</feature>
<dbReference type="PROSITE" id="PS00557">
    <property type="entry name" value="FMN_HYDROXY_ACID_DH_1"/>
    <property type="match status" value="1"/>
</dbReference>
<feature type="binding site" evidence="7">
    <location>
        <position position="189"/>
    </location>
    <ligand>
        <name>glyoxylate</name>
        <dbReference type="ChEBI" id="CHEBI:36655"/>
    </ligand>
</feature>
<proteinExistence type="inferred from homology"/>
<sequence length="406" mass="44058">MTTTHHPTPATHAAYEARTTGLPARIRHVLNLDDFERAAARYLPRPLREYVLGAAEDNRSLAANRAAFRRHEFVTRVLADVSRRSTQTTLLGQAYRVPFGIAPVGISALLAYQGDLAMALAARQEGACMIMSGSSLMRLEEIHERAPGTWFQAYLPGDPVRRAALVERVARAGYETLVVTVDIPVWANRENNIRAGFSLPLRPTPRLAWEGVTHPGWLVHTLLRTLATRGMPHFENSFAERGAPAFSAKAVRDTTGRDHLTWDDIAAIRRQWRGNLVVKGILSVEDARRALAIGAEGIIVSNHGGRQLDGAAAPLRVLPAIADAVGQRLAVMMDGGIRRGGDVLIALSLGARYVFAGRPFICAAAVGGQAGVAHAIQLLQTEVDRNMAMLGASRLDELGPHCLLQV</sequence>
<dbReference type="GO" id="GO:0010181">
    <property type="term" value="F:FMN binding"/>
    <property type="evidence" value="ECO:0007669"/>
    <property type="project" value="InterPro"/>
</dbReference>
<feature type="binding site" evidence="7">
    <location>
        <position position="301"/>
    </location>
    <ligand>
        <name>FMN</name>
        <dbReference type="ChEBI" id="CHEBI:58210"/>
    </ligand>
</feature>
<dbReference type="GO" id="GO:0016614">
    <property type="term" value="F:oxidoreductase activity, acting on CH-OH group of donors"/>
    <property type="evidence" value="ECO:0007669"/>
    <property type="project" value="UniProtKB-ARBA"/>
</dbReference>
<evidence type="ECO:0000256" key="5">
    <source>
        <dbReference type="ARBA" id="ARBA00024042"/>
    </source>
</evidence>
<feature type="binding site" evidence="7">
    <location>
        <begin position="334"/>
        <end position="338"/>
    </location>
    <ligand>
        <name>FMN</name>
        <dbReference type="ChEBI" id="CHEBI:58210"/>
    </ligand>
</feature>
<keyword evidence="2 7" id="KW-0285">Flavoprotein</keyword>
<feature type="domain" description="FMN hydroxy acid dehydrogenase" evidence="8">
    <location>
        <begin position="24"/>
        <end position="406"/>
    </location>
</feature>
<dbReference type="EMBL" id="SGXC01000002">
    <property type="protein sequence ID" value="RZS81213.1"/>
    <property type="molecule type" value="Genomic_DNA"/>
</dbReference>
<dbReference type="InterPro" id="IPR013785">
    <property type="entry name" value="Aldolase_TIM"/>
</dbReference>
<evidence type="ECO:0000256" key="7">
    <source>
        <dbReference type="PIRSR" id="PIRSR000138-2"/>
    </source>
</evidence>
<evidence type="ECO:0000256" key="2">
    <source>
        <dbReference type="ARBA" id="ARBA00022630"/>
    </source>
</evidence>
<dbReference type="FunFam" id="3.20.20.70:FF:000029">
    <property type="entry name" value="L-lactate dehydrogenase"/>
    <property type="match status" value="1"/>
</dbReference>
<gene>
    <name evidence="9" type="ORF">EV675_3836</name>
</gene>
<evidence type="ECO:0000259" key="8">
    <source>
        <dbReference type="PROSITE" id="PS51349"/>
    </source>
</evidence>
<dbReference type="InterPro" id="IPR012133">
    <property type="entry name" value="Alpha-hydoxy_acid_DH_FMN"/>
</dbReference>
<feature type="binding site" evidence="7">
    <location>
        <position position="279"/>
    </location>
    <ligand>
        <name>FMN</name>
        <dbReference type="ChEBI" id="CHEBI:58210"/>
    </ligand>
</feature>
<dbReference type="Pfam" id="PF01070">
    <property type="entry name" value="FMN_dh"/>
    <property type="match status" value="1"/>
</dbReference>
<dbReference type="PANTHER" id="PTHR10578">
    <property type="entry name" value="S -2-HYDROXY-ACID OXIDASE-RELATED"/>
    <property type="match status" value="1"/>
</dbReference>
<dbReference type="PROSITE" id="PS51349">
    <property type="entry name" value="FMN_HYDROXY_ACID_DH_2"/>
    <property type="match status" value="1"/>
</dbReference>
<dbReference type="RefSeq" id="WP_130358816.1">
    <property type="nucleotide sequence ID" value="NZ_SGXC01000002.1"/>
</dbReference>
<keyword evidence="3 7" id="KW-0288">FMN</keyword>
<feature type="binding site" evidence="7">
    <location>
        <position position="50"/>
    </location>
    <ligand>
        <name>glyoxylate</name>
        <dbReference type="ChEBI" id="CHEBI:36655"/>
    </ligand>
</feature>
<feature type="binding site" evidence="7">
    <location>
        <begin position="103"/>
        <end position="105"/>
    </location>
    <ligand>
        <name>FMN</name>
        <dbReference type="ChEBI" id="CHEBI:58210"/>
    </ligand>
</feature>
<evidence type="ECO:0000313" key="10">
    <source>
        <dbReference type="Proteomes" id="UP000292445"/>
    </source>
</evidence>
<dbReference type="InterPro" id="IPR008259">
    <property type="entry name" value="FMN_hydac_DH_AS"/>
</dbReference>